<dbReference type="RefSeq" id="WP_267677047.1">
    <property type="nucleotide sequence ID" value="NZ_CP113088.1"/>
</dbReference>
<evidence type="ECO:0000313" key="1">
    <source>
        <dbReference type="EMBL" id="WAC02450.1"/>
    </source>
</evidence>
<organism evidence="1 2">
    <name type="scientific">Lacinutrix neustonica</name>
    <dbReference type="NCBI Taxonomy" id="2980107"/>
    <lineage>
        <taxon>Bacteria</taxon>
        <taxon>Pseudomonadati</taxon>
        <taxon>Bacteroidota</taxon>
        <taxon>Flavobacteriia</taxon>
        <taxon>Flavobacteriales</taxon>
        <taxon>Flavobacteriaceae</taxon>
        <taxon>Lacinutrix</taxon>
    </lineage>
</organism>
<gene>
    <name evidence="1" type="ORF">N7U66_01670</name>
</gene>
<evidence type="ECO:0000313" key="2">
    <source>
        <dbReference type="Proteomes" id="UP001164705"/>
    </source>
</evidence>
<dbReference type="Proteomes" id="UP001164705">
    <property type="component" value="Chromosome"/>
</dbReference>
<keyword evidence="2" id="KW-1185">Reference proteome</keyword>
<reference evidence="1" key="1">
    <citation type="submission" date="2022-11" db="EMBL/GenBank/DDBJ databases">
        <title>Lacinutrix neustonica HL-RS19T sp. nov., isolated from the surface microlayer sample of brackish Lake Shihwa.</title>
        <authorList>
            <person name="Choi J.Y."/>
            <person name="Hwang C.Y."/>
        </authorList>
    </citation>
    <scope>NUCLEOTIDE SEQUENCE</scope>
    <source>
        <strain evidence="1">HL-RS19</strain>
    </source>
</reference>
<dbReference type="KEGG" id="lnu:N7U66_01670"/>
<name>A0A9E8SH86_9FLAO</name>
<sequence>MTNAENKAILKASEVVQIKKIRDAISNVLEQLKKIELKTAEINALASSIPNILNDAFIRDIISIEEAIYMDLTAKKNAYIGIDLGLVYAFSLESVFIYEGTNFYFRPVNREALFSDLEGWDAFFKRFSIYLGMAQLLTDKPDNFEPLFGKSSLLTGVGWRLNRTFRINAGALMHYKTNPNPLIDTQTFKVSPTISFSVDLDIAQALGSVGKILNTTQ</sequence>
<dbReference type="EMBL" id="CP113088">
    <property type="protein sequence ID" value="WAC02450.1"/>
    <property type="molecule type" value="Genomic_DNA"/>
</dbReference>
<accession>A0A9E8SH86</accession>
<proteinExistence type="predicted"/>
<protein>
    <submittedName>
        <fullName evidence="1">Uncharacterized protein</fullName>
    </submittedName>
</protein>
<dbReference type="AlphaFoldDB" id="A0A9E8SH86"/>